<evidence type="ECO:0000256" key="2">
    <source>
        <dbReference type="ARBA" id="ARBA00022598"/>
    </source>
</evidence>
<dbReference type="SUPFAM" id="SSF56801">
    <property type="entry name" value="Acetyl-CoA synthetase-like"/>
    <property type="match status" value="1"/>
</dbReference>
<dbReference type="InterPro" id="IPR042099">
    <property type="entry name" value="ANL_N_sf"/>
</dbReference>
<evidence type="ECO:0008006" key="8">
    <source>
        <dbReference type="Google" id="ProtNLM"/>
    </source>
</evidence>
<evidence type="ECO:0000256" key="3">
    <source>
        <dbReference type="SAM" id="Phobius"/>
    </source>
</evidence>
<protein>
    <recommendedName>
        <fullName evidence="8">4-coumarate--CoA ligase</fullName>
    </recommendedName>
</protein>
<comment type="similarity">
    <text evidence="1">Belongs to the ATP-dependent AMP-binding enzyme family.</text>
</comment>
<accession>A0ABR2WZC2</accession>
<dbReference type="PANTHER" id="PTHR24096">
    <property type="entry name" value="LONG-CHAIN-FATTY-ACID--COA LIGASE"/>
    <property type="match status" value="1"/>
</dbReference>
<evidence type="ECO:0000256" key="1">
    <source>
        <dbReference type="ARBA" id="ARBA00006432"/>
    </source>
</evidence>
<dbReference type="EMBL" id="JASJQH010000125">
    <property type="protein sequence ID" value="KAK9766781.1"/>
    <property type="molecule type" value="Genomic_DNA"/>
</dbReference>
<dbReference type="Pfam" id="PF13193">
    <property type="entry name" value="AMP-binding_C"/>
    <property type="match status" value="1"/>
</dbReference>
<feature type="transmembrane region" description="Helical" evidence="3">
    <location>
        <begin position="212"/>
        <end position="234"/>
    </location>
</feature>
<keyword evidence="3" id="KW-0472">Membrane</keyword>
<feature type="domain" description="AMP-dependent synthetase/ligase" evidence="4">
    <location>
        <begin position="34"/>
        <end position="378"/>
    </location>
</feature>
<name>A0ABR2WZC2_9FUNG</name>
<keyword evidence="3" id="KW-0812">Transmembrane</keyword>
<evidence type="ECO:0000313" key="6">
    <source>
        <dbReference type="EMBL" id="KAK9766781.1"/>
    </source>
</evidence>
<reference evidence="6 7" key="1">
    <citation type="submission" date="2023-04" db="EMBL/GenBank/DDBJ databases">
        <title>Genome of Basidiobolus ranarum AG-B5.</title>
        <authorList>
            <person name="Stajich J.E."/>
            <person name="Carter-House D."/>
            <person name="Gryganskyi A."/>
        </authorList>
    </citation>
    <scope>NUCLEOTIDE SEQUENCE [LARGE SCALE GENOMIC DNA]</scope>
    <source>
        <strain evidence="6 7">AG-B5</strain>
    </source>
</reference>
<evidence type="ECO:0000259" key="4">
    <source>
        <dbReference type="Pfam" id="PF00501"/>
    </source>
</evidence>
<dbReference type="CDD" id="cd05911">
    <property type="entry name" value="Firefly_Luc_like"/>
    <property type="match status" value="1"/>
</dbReference>
<dbReference type="Proteomes" id="UP001479436">
    <property type="component" value="Unassembled WGS sequence"/>
</dbReference>
<dbReference type="Gene3D" id="3.40.50.12780">
    <property type="entry name" value="N-terminal domain of ligase-like"/>
    <property type="match status" value="1"/>
</dbReference>
<dbReference type="PROSITE" id="PS00455">
    <property type="entry name" value="AMP_BINDING"/>
    <property type="match status" value="1"/>
</dbReference>
<keyword evidence="7" id="KW-1185">Reference proteome</keyword>
<gene>
    <name evidence="6" type="ORF">K7432_003887</name>
</gene>
<dbReference type="InterPro" id="IPR045851">
    <property type="entry name" value="AMP-bd_C_sf"/>
</dbReference>
<sequence length="530" mass="58123">MIFTSKLPAIEIPQVDLYTFLLDTPNSVAESQVVLTNGATGRNYTFSQLKKNSLAFGGNLVKKYGVKKGDVLALFTPNITEYSTVCLGAFAAGATVTTANPAYTPSELAHQLGQTKPKVIVTLSSLVETVKQAMEIAKVDLQFILCDRELFGLMEESNRTFQRVKLTDRDVAYICYSSGTSGAPKGVQLTHRNLVANILQQSVLYEKKEQDIVLGVLPFFHIFGLCCILHAPLYRGMQVITMEKFDLLEFLKIIEKYRVTMTTIVPPIALALARHPIVQKFDISSLKSVVCGAAPLSRDLSEELTVATRGGAINQGYGMTETSPVIAVSMPGKIVLGSIGILAPNVEAKILSPEGKELGINEEGELCVRGPNIMLGYFNNPKDTADIMDKDGFLHTGDVAKIDENGYFFITDRLKELIKYKGFQVAPAELEALILTHPSVMDVAVIPFNQPEQATEVPLAYVVVKEKSLENSQTAKDIIEFVSKNVVAYKKLRGGVKFLKSIPKNSSGKIMRRHLKDLLKKEGLTLTAKL</sequence>
<evidence type="ECO:0000259" key="5">
    <source>
        <dbReference type="Pfam" id="PF13193"/>
    </source>
</evidence>
<proteinExistence type="inferred from homology"/>
<dbReference type="InterPro" id="IPR025110">
    <property type="entry name" value="AMP-bd_C"/>
</dbReference>
<dbReference type="InterPro" id="IPR000873">
    <property type="entry name" value="AMP-dep_synth/lig_dom"/>
</dbReference>
<keyword evidence="2" id="KW-0436">Ligase</keyword>
<dbReference type="PANTHER" id="PTHR24096:SF149">
    <property type="entry name" value="AMP-BINDING DOMAIN-CONTAINING PROTEIN-RELATED"/>
    <property type="match status" value="1"/>
</dbReference>
<feature type="domain" description="AMP-binding enzyme C-terminal" evidence="5">
    <location>
        <begin position="429"/>
        <end position="509"/>
    </location>
</feature>
<evidence type="ECO:0000313" key="7">
    <source>
        <dbReference type="Proteomes" id="UP001479436"/>
    </source>
</evidence>
<dbReference type="Pfam" id="PF00501">
    <property type="entry name" value="AMP-binding"/>
    <property type="match status" value="1"/>
</dbReference>
<comment type="caution">
    <text evidence="6">The sequence shown here is derived from an EMBL/GenBank/DDBJ whole genome shotgun (WGS) entry which is preliminary data.</text>
</comment>
<keyword evidence="3" id="KW-1133">Transmembrane helix</keyword>
<dbReference type="InterPro" id="IPR020845">
    <property type="entry name" value="AMP-binding_CS"/>
</dbReference>
<organism evidence="6 7">
    <name type="scientific">Basidiobolus ranarum</name>
    <dbReference type="NCBI Taxonomy" id="34480"/>
    <lineage>
        <taxon>Eukaryota</taxon>
        <taxon>Fungi</taxon>
        <taxon>Fungi incertae sedis</taxon>
        <taxon>Zoopagomycota</taxon>
        <taxon>Entomophthoromycotina</taxon>
        <taxon>Basidiobolomycetes</taxon>
        <taxon>Basidiobolales</taxon>
        <taxon>Basidiobolaceae</taxon>
        <taxon>Basidiobolus</taxon>
    </lineage>
</organism>
<dbReference type="Gene3D" id="3.30.300.30">
    <property type="match status" value="1"/>
</dbReference>